<gene>
    <name evidence="1" type="ORF">INT48_009085</name>
</gene>
<dbReference type="AlphaFoldDB" id="A0A8H7SS60"/>
<name>A0A8H7SS60_9FUNG</name>
<organism evidence="1 2">
    <name type="scientific">Thamnidium elegans</name>
    <dbReference type="NCBI Taxonomy" id="101142"/>
    <lineage>
        <taxon>Eukaryota</taxon>
        <taxon>Fungi</taxon>
        <taxon>Fungi incertae sedis</taxon>
        <taxon>Mucoromycota</taxon>
        <taxon>Mucoromycotina</taxon>
        <taxon>Mucoromycetes</taxon>
        <taxon>Mucorales</taxon>
        <taxon>Mucorineae</taxon>
        <taxon>Mucoraceae</taxon>
        <taxon>Thamnidium</taxon>
    </lineage>
</organism>
<sequence length="81" mass="9134">MRQTVHKKRQKRAVVHTDLLQPCTVFTVTDLPKYQVYGHSSKSVINYASNILQQVAIAQITSELLDANMLNSLSIEAYDEA</sequence>
<reference evidence="1" key="1">
    <citation type="submission" date="2021-01" db="EMBL/GenBank/DDBJ databases">
        <title>Metabolic potential, ecology and presence of endohyphal bacteria is reflected in genomic diversity of Mucoromycotina.</title>
        <authorList>
            <person name="Muszewska A."/>
            <person name="Okrasinska A."/>
            <person name="Steczkiewicz K."/>
            <person name="Drgas O."/>
            <person name="Orlowska M."/>
            <person name="Perlinska-Lenart U."/>
            <person name="Aleksandrzak-Piekarczyk T."/>
            <person name="Szatraj K."/>
            <person name="Zielenkiewicz U."/>
            <person name="Pilsyk S."/>
            <person name="Malc E."/>
            <person name="Mieczkowski P."/>
            <person name="Kruszewska J.S."/>
            <person name="Biernat P."/>
            <person name="Pawlowska J."/>
        </authorList>
    </citation>
    <scope>NUCLEOTIDE SEQUENCE</scope>
    <source>
        <strain evidence="1">WA0000018081</strain>
    </source>
</reference>
<accession>A0A8H7SS60</accession>
<dbReference type="Proteomes" id="UP000613177">
    <property type="component" value="Unassembled WGS sequence"/>
</dbReference>
<comment type="caution">
    <text evidence="1">The sequence shown here is derived from an EMBL/GenBank/DDBJ whole genome shotgun (WGS) entry which is preliminary data.</text>
</comment>
<proteinExistence type="predicted"/>
<evidence type="ECO:0000313" key="1">
    <source>
        <dbReference type="EMBL" id="KAG2233337.1"/>
    </source>
</evidence>
<protein>
    <submittedName>
        <fullName evidence="1">Uncharacterized protein</fullName>
    </submittedName>
</protein>
<keyword evidence="2" id="KW-1185">Reference proteome</keyword>
<dbReference type="EMBL" id="JAEPRE010000082">
    <property type="protein sequence ID" value="KAG2233337.1"/>
    <property type="molecule type" value="Genomic_DNA"/>
</dbReference>
<evidence type="ECO:0000313" key="2">
    <source>
        <dbReference type="Proteomes" id="UP000613177"/>
    </source>
</evidence>